<comment type="subunit">
    <text evidence="3">The complex is composed of two ATP-binding proteins (UgpC), two transmembrane proteins (UgpA and UgpE) and a solute-binding protein (UgpB).</text>
</comment>
<comment type="caution">
    <text evidence="14">The sequence shown here is derived from an EMBL/GenBank/DDBJ whole genome shotgun (WGS) entry which is preliminary data.</text>
</comment>
<dbReference type="Pfam" id="PF00528">
    <property type="entry name" value="BPD_transp_1"/>
    <property type="match status" value="1"/>
</dbReference>
<keyword evidence="8 12" id="KW-1133">Transmembrane helix</keyword>
<evidence type="ECO:0000256" key="10">
    <source>
        <dbReference type="ARBA" id="ARBA00037054"/>
    </source>
</evidence>
<keyword evidence="9 12" id="KW-0472">Membrane</keyword>
<dbReference type="InterPro" id="IPR000515">
    <property type="entry name" value="MetI-like"/>
</dbReference>
<comment type="subcellular location">
    <subcellularLocation>
        <location evidence="1">Cell inner membrane</location>
        <topology evidence="1">Multi-pass membrane protein</topology>
    </subcellularLocation>
    <subcellularLocation>
        <location evidence="12">Cell membrane</location>
        <topology evidence="12">Multi-pass membrane protein</topology>
    </subcellularLocation>
</comment>
<comment type="function">
    <text evidence="10">Part of the ABC transporter complex UgpBAEC involved in sn-glycerol-3-phosphate (G3P) import. Probably responsible for the translocation of the substrate across the membrane.</text>
</comment>
<dbReference type="PANTHER" id="PTHR43227:SF9">
    <property type="entry name" value="SN-GLYCEROL-3-PHOSPHATE TRANSPORT SYSTEM PERMEASE PROTEIN UGPA"/>
    <property type="match status" value="1"/>
</dbReference>
<evidence type="ECO:0000256" key="3">
    <source>
        <dbReference type="ARBA" id="ARBA00011557"/>
    </source>
</evidence>
<feature type="domain" description="ABC transmembrane type-1" evidence="13">
    <location>
        <begin position="92"/>
        <end position="306"/>
    </location>
</feature>
<protein>
    <recommendedName>
        <fullName evidence="11">sn-glycerol-3-phosphate transport system permease protein UgpA</fullName>
    </recommendedName>
</protein>
<evidence type="ECO:0000313" key="14">
    <source>
        <dbReference type="EMBL" id="CUX44181.1"/>
    </source>
</evidence>
<comment type="similarity">
    <text evidence="2 12">Belongs to the binding-protein-dependent transport system permease family.</text>
</comment>
<evidence type="ECO:0000256" key="1">
    <source>
        <dbReference type="ARBA" id="ARBA00004429"/>
    </source>
</evidence>
<evidence type="ECO:0000259" key="13">
    <source>
        <dbReference type="PROSITE" id="PS50928"/>
    </source>
</evidence>
<dbReference type="EMBL" id="FBWH01000035">
    <property type="protein sequence ID" value="CUX44181.1"/>
    <property type="molecule type" value="Genomic_DNA"/>
</dbReference>
<dbReference type="Proteomes" id="UP000191812">
    <property type="component" value="Unassembled WGS sequence"/>
</dbReference>
<feature type="transmembrane region" description="Helical" evidence="12">
    <location>
        <begin position="222"/>
        <end position="243"/>
    </location>
</feature>
<dbReference type="PROSITE" id="PS50928">
    <property type="entry name" value="ABC_TM1"/>
    <property type="match status" value="1"/>
</dbReference>
<evidence type="ECO:0000256" key="2">
    <source>
        <dbReference type="ARBA" id="ARBA00009306"/>
    </source>
</evidence>
<dbReference type="InterPro" id="IPR035906">
    <property type="entry name" value="MetI-like_sf"/>
</dbReference>
<dbReference type="PANTHER" id="PTHR43227">
    <property type="entry name" value="BLL4140 PROTEIN"/>
    <property type="match status" value="1"/>
</dbReference>
<reference evidence="14 15" key="1">
    <citation type="submission" date="2016-01" db="EMBL/GenBank/DDBJ databases">
        <authorList>
            <person name="Regsiter A."/>
            <person name="william w."/>
        </authorList>
    </citation>
    <scope>NUCLEOTIDE SEQUENCE [LARGE SCALE GENOMIC DNA]</scope>
    <source>
        <strain evidence="14 15">CFBP 6927</strain>
    </source>
</reference>
<dbReference type="InterPro" id="IPR050809">
    <property type="entry name" value="UgpAE/MalFG_permease"/>
</dbReference>
<keyword evidence="7 12" id="KW-0812">Transmembrane</keyword>
<evidence type="ECO:0000256" key="4">
    <source>
        <dbReference type="ARBA" id="ARBA00022448"/>
    </source>
</evidence>
<feature type="transmembrane region" description="Helical" evidence="12">
    <location>
        <begin position="32"/>
        <end position="51"/>
    </location>
</feature>
<feature type="transmembrane region" description="Helical" evidence="12">
    <location>
        <begin position="129"/>
        <end position="150"/>
    </location>
</feature>
<evidence type="ECO:0000256" key="7">
    <source>
        <dbReference type="ARBA" id="ARBA00022692"/>
    </source>
</evidence>
<evidence type="ECO:0000256" key="5">
    <source>
        <dbReference type="ARBA" id="ARBA00022475"/>
    </source>
</evidence>
<sequence length="317" mass="34991">MPATPRFTGKSAHFSSNAGFFMEKRAVFKSTWLPVLFALPQLLLIFLFFYWPVAAVINWAFTLEPPFGGAAEFVGLANFEETFLDPLYWHSVLVSMVFAIAGPVFTILIGLVLALCVDRALPGSGFFRVLYILPYAIAGPAAGMAFRFILSPERGLAASLNAWWPDIWNPAKYGEHALILVIVIFIWKWAGYTFIFVLAGLQSVPRSLTEAAAMDGSGPIRRAIDIQVPLLAPTLFFLTVIMMTEGFVGADTFGIVATTTEGGPNRATEVMVYRIVSEAFEGLNYSGASAQSIVLIGLIMVFTFIQFRFVERQVHYK</sequence>
<gene>
    <name evidence="14" type="ORF">AGR13a_Lc10040</name>
</gene>
<evidence type="ECO:0000256" key="12">
    <source>
        <dbReference type="RuleBase" id="RU363032"/>
    </source>
</evidence>
<organism evidence="14 15">
    <name type="scientific">Agrobacterium genomosp. 13 str. CFBP 6927</name>
    <dbReference type="NCBI Taxonomy" id="1183428"/>
    <lineage>
        <taxon>Bacteria</taxon>
        <taxon>Pseudomonadati</taxon>
        <taxon>Pseudomonadota</taxon>
        <taxon>Alphaproteobacteria</taxon>
        <taxon>Hyphomicrobiales</taxon>
        <taxon>Rhizobiaceae</taxon>
        <taxon>Rhizobium/Agrobacterium group</taxon>
        <taxon>Agrobacterium</taxon>
        <taxon>Agrobacterium tumefaciens complex</taxon>
    </lineage>
</organism>
<keyword evidence="4 12" id="KW-0813">Transport</keyword>
<proteinExistence type="inferred from homology"/>
<evidence type="ECO:0000256" key="8">
    <source>
        <dbReference type="ARBA" id="ARBA00022989"/>
    </source>
</evidence>
<name>A0ABP2BJK0_9HYPH</name>
<feature type="transmembrane region" description="Helical" evidence="12">
    <location>
        <begin position="177"/>
        <end position="201"/>
    </location>
</feature>
<evidence type="ECO:0000313" key="15">
    <source>
        <dbReference type="Proteomes" id="UP000191812"/>
    </source>
</evidence>
<feature type="transmembrane region" description="Helical" evidence="12">
    <location>
        <begin position="290"/>
        <end position="310"/>
    </location>
</feature>
<evidence type="ECO:0000256" key="11">
    <source>
        <dbReference type="ARBA" id="ARBA00040780"/>
    </source>
</evidence>
<accession>A0ABP2BJK0</accession>
<dbReference type="Gene3D" id="1.10.3720.10">
    <property type="entry name" value="MetI-like"/>
    <property type="match status" value="1"/>
</dbReference>
<keyword evidence="5" id="KW-1003">Cell membrane</keyword>
<dbReference type="CDD" id="cd06261">
    <property type="entry name" value="TM_PBP2"/>
    <property type="match status" value="1"/>
</dbReference>
<keyword evidence="15" id="KW-1185">Reference proteome</keyword>
<keyword evidence="6" id="KW-0997">Cell inner membrane</keyword>
<evidence type="ECO:0000256" key="6">
    <source>
        <dbReference type="ARBA" id="ARBA00022519"/>
    </source>
</evidence>
<evidence type="ECO:0000256" key="9">
    <source>
        <dbReference type="ARBA" id="ARBA00023136"/>
    </source>
</evidence>
<feature type="transmembrane region" description="Helical" evidence="12">
    <location>
        <begin position="87"/>
        <end position="117"/>
    </location>
</feature>
<dbReference type="SUPFAM" id="SSF161098">
    <property type="entry name" value="MetI-like"/>
    <property type="match status" value="1"/>
</dbReference>